<evidence type="ECO:0000256" key="9">
    <source>
        <dbReference type="ARBA" id="ARBA00022840"/>
    </source>
</evidence>
<reference evidence="15 16" key="1">
    <citation type="submission" date="2024-09" db="EMBL/GenBank/DDBJ databases">
        <authorList>
            <person name="Sun Q."/>
            <person name="Mori K."/>
        </authorList>
    </citation>
    <scope>NUCLEOTIDE SEQUENCE [LARGE SCALE GENOMIC DNA]</scope>
    <source>
        <strain evidence="15 16">CCM 7759</strain>
    </source>
</reference>
<dbReference type="PROSITE" id="PS50885">
    <property type="entry name" value="HAMP"/>
    <property type="match status" value="1"/>
</dbReference>
<dbReference type="SMART" id="SM00304">
    <property type="entry name" value="HAMP"/>
    <property type="match status" value="1"/>
</dbReference>
<evidence type="ECO:0000256" key="1">
    <source>
        <dbReference type="ARBA" id="ARBA00000085"/>
    </source>
</evidence>
<dbReference type="Proteomes" id="UP001589776">
    <property type="component" value="Unassembled WGS sequence"/>
</dbReference>
<dbReference type="Gene3D" id="3.30.565.10">
    <property type="entry name" value="Histidine kinase-like ATPase, C-terminal domain"/>
    <property type="match status" value="1"/>
</dbReference>
<evidence type="ECO:0000256" key="5">
    <source>
        <dbReference type="ARBA" id="ARBA00022553"/>
    </source>
</evidence>
<dbReference type="PANTHER" id="PTHR34220">
    <property type="entry name" value="SENSOR HISTIDINE KINASE YPDA"/>
    <property type="match status" value="1"/>
</dbReference>
<dbReference type="EMBL" id="JBHLWN010000115">
    <property type="protein sequence ID" value="MFC0216286.1"/>
    <property type="molecule type" value="Genomic_DNA"/>
</dbReference>
<dbReference type="SMART" id="SM00387">
    <property type="entry name" value="HATPase_c"/>
    <property type="match status" value="1"/>
</dbReference>
<keyword evidence="12" id="KW-0812">Transmembrane</keyword>
<feature type="transmembrane region" description="Helical" evidence="12">
    <location>
        <begin position="33"/>
        <end position="54"/>
    </location>
</feature>
<dbReference type="SUPFAM" id="SSF158472">
    <property type="entry name" value="HAMP domain-like"/>
    <property type="match status" value="1"/>
</dbReference>
<dbReference type="InterPro" id="IPR010559">
    <property type="entry name" value="Sig_transdc_His_kin_internal"/>
</dbReference>
<keyword evidence="6 15" id="KW-0808">Transferase</keyword>
<dbReference type="InterPro" id="IPR003660">
    <property type="entry name" value="HAMP_dom"/>
</dbReference>
<evidence type="ECO:0000259" key="13">
    <source>
        <dbReference type="PROSITE" id="PS50109"/>
    </source>
</evidence>
<proteinExistence type="predicted"/>
<keyword evidence="11 12" id="KW-0472">Membrane</keyword>
<evidence type="ECO:0000256" key="2">
    <source>
        <dbReference type="ARBA" id="ARBA00004651"/>
    </source>
</evidence>
<dbReference type="Pfam" id="PF06580">
    <property type="entry name" value="His_kinase"/>
    <property type="match status" value="1"/>
</dbReference>
<name>A0ABV6DUE0_9BACL</name>
<keyword evidence="12" id="KW-1133">Transmembrane helix</keyword>
<dbReference type="GO" id="GO:0004673">
    <property type="term" value="F:protein histidine kinase activity"/>
    <property type="evidence" value="ECO:0007669"/>
    <property type="project" value="UniProtKB-EC"/>
</dbReference>
<gene>
    <name evidence="15" type="ORF">ACFFK0_28210</name>
</gene>
<evidence type="ECO:0000313" key="16">
    <source>
        <dbReference type="Proteomes" id="UP001589776"/>
    </source>
</evidence>
<evidence type="ECO:0000256" key="7">
    <source>
        <dbReference type="ARBA" id="ARBA00022741"/>
    </source>
</evidence>
<evidence type="ECO:0000259" key="14">
    <source>
        <dbReference type="PROSITE" id="PS50885"/>
    </source>
</evidence>
<dbReference type="InterPro" id="IPR003594">
    <property type="entry name" value="HATPase_dom"/>
</dbReference>
<protein>
    <recommendedName>
        <fullName evidence="3">histidine kinase</fullName>
        <ecNumber evidence="3">2.7.13.3</ecNumber>
    </recommendedName>
</protein>
<sequence length="349" mass="39122">MVSVSESPVYEWLLTYSVPLRELTAKTDLIRNVTIPLFIGFAAVTTLLSILFAMNVTRPLKKLSGLMREAEQGRFRPADEHALNGAEVGTLARSFNSMVITIEELIDKNVKIETSQKEAELYALQSQINPHFIYNTLETIGMAVEEGEREAVVDMVTLLGRMLRFSVGNQSKFVTAAEELQHVRDYLTIQQFRFEDRLRFTFEERLPAAERSKLYTPKFILQPIVENAIKHGLEARKQLEIGIRLQVAEAEDGGELVFAVCDNGPGIPEEKLAELNRQLDGTVLKKSNAGFGLTNVHARIRLMLGKPYGLQMHSAPGKGTEVTLRIPVIRVPYGTERYLHGKGDSGEHD</sequence>
<feature type="domain" description="Histidine kinase" evidence="13">
    <location>
        <begin position="220"/>
        <end position="330"/>
    </location>
</feature>
<keyword evidence="7" id="KW-0547">Nucleotide-binding</keyword>
<keyword evidence="9" id="KW-0067">ATP-binding</keyword>
<dbReference type="Pfam" id="PF00672">
    <property type="entry name" value="HAMP"/>
    <property type="match status" value="1"/>
</dbReference>
<accession>A0ABV6DUE0</accession>
<evidence type="ECO:0000256" key="12">
    <source>
        <dbReference type="SAM" id="Phobius"/>
    </source>
</evidence>
<keyword evidence="16" id="KW-1185">Reference proteome</keyword>
<dbReference type="Gene3D" id="6.10.340.10">
    <property type="match status" value="1"/>
</dbReference>
<evidence type="ECO:0000256" key="11">
    <source>
        <dbReference type="ARBA" id="ARBA00023136"/>
    </source>
</evidence>
<dbReference type="PROSITE" id="PS50109">
    <property type="entry name" value="HIS_KIN"/>
    <property type="match status" value="1"/>
</dbReference>
<dbReference type="CDD" id="cd06225">
    <property type="entry name" value="HAMP"/>
    <property type="match status" value="1"/>
</dbReference>
<keyword evidence="5" id="KW-0597">Phosphoprotein</keyword>
<comment type="caution">
    <text evidence="15">The sequence shown here is derived from an EMBL/GenBank/DDBJ whole genome shotgun (WGS) entry which is preliminary data.</text>
</comment>
<keyword evidence="8 15" id="KW-0418">Kinase</keyword>
<dbReference type="EC" id="2.7.13.3" evidence="3"/>
<evidence type="ECO:0000256" key="6">
    <source>
        <dbReference type="ARBA" id="ARBA00022679"/>
    </source>
</evidence>
<dbReference type="RefSeq" id="WP_377474309.1">
    <property type="nucleotide sequence ID" value="NZ_JBHLWN010000115.1"/>
</dbReference>
<keyword evidence="10" id="KW-0902">Two-component regulatory system</keyword>
<evidence type="ECO:0000256" key="10">
    <source>
        <dbReference type="ARBA" id="ARBA00023012"/>
    </source>
</evidence>
<dbReference type="InterPro" id="IPR050640">
    <property type="entry name" value="Bact_2-comp_sensor_kinase"/>
</dbReference>
<organism evidence="15 16">
    <name type="scientific">Paenibacillus chartarius</name>
    <dbReference type="NCBI Taxonomy" id="747481"/>
    <lineage>
        <taxon>Bacteria</taxon>
        <taxon>Bacillati</taxon>
        <taxon>Bacillota</taxon>
        <taxon>Bacilli</taxon>
        <taxon>Bacillales</taxon>
        <taxon>Paenibacillaceae</taxon>
        <taxon>Paenibacillus</taxon>
    </lineage>
</organism>
<comment type="catalytic activity">
    <reaction evidence="1">
        <text>ATP + protein L-histidine = ADP + protein N-phospho-L-histidine.</text>
        <dbReference type="EC" id="2.7.13.3"/>
    </reaction>
</comment>
<comment type="subcellular location">
    <subcellularLocation>
        <location evidence="2">Cell membrane</location>
        <topology evidence="2">Multi-pass membrane protein</topology>
    </subcellularLocation>
</comment>
<dbReference type="InterPro" id="IPR005467">
    <property type="entry name" value="His_kinase_dom"/>
</dbReference>
<evidence type="ECO:0000313" key="15">
    <source>
        <dbReference type="EMBL" id="MFC0216286.1"/>
    </source>
</evidence>
<feature type="domain" description="HAMP" evidence="14">
    <location>
        <begin position="54"/>
        <end position="107"/>
    </location>
</feature>
<dbReference type="InterPro" id="IPR004358">
    <property type="entry name" value="Sig_transdc_His_kin-like_C"/>
</dbReference>
<dbReference type="Pfam" id="PF02518">
    <property type="entry name" value="HATPase_c"/>
    <property type="match status" value="1"/>
</dbReference>
<evidence type="ECO:0000256" key="3">
    <source>
        <dbReference type="ARBA" id="ARBA00012438"/>
    </source>
</evidence>
<keyword evidence="4" id="KW-1003">Cell membrane</keyword>
<dbReference type="InterPro" id="IPR036890">
    <property type="entry name" value="HATPase_C_sf"/>
</dbReference>
<evidence type="ECO:0000256" key="8">
    <source>
        <dbReference type="ARBA" id="ARBA00022777"/>
    </source>
</evidence>
<dbReference type="PANTHER" id="PTHR34220:SF7">
    <property type="entry name" value="SENSOR HISTIDINE KINASE YPDA"/>
    <property type="match status" value="1"/>
</dbReference>
<dbReference type="PRINTS" id="PR00344">
    <property type="entry name" value="BCTRLSENSOR"/>
</dbReference>
<evidence type="ECO:0000256" key="4">
    <source>
        <dbReference type="ARBA" id="ARBA00022475"/>
    </source>
</evidence>
<dbReference type="SUPFAM" id="SSF55874">
    <property type="entry name" value="ATPase domain of HSP90 chaperone/DNA topoisomerase II/histidine kinase"/>
    <property type="match status" value="1"/>
</dbReference>